<dbReference type="InterPro" id="IPR044974">
    <property type="entry name" value="Disease_R_plants"/>
</dbReference>
<dbReference type="InterPro" id="IPR032675">
    <property type="entry name" value="LRR_dom_sf"/>
</dbReference>
<keyword evidence="10" id="KW-1185">Reference proteome</keyword>
<keyword evidence="4" id="KW-0378">Hydrolase</keyword>
<keyword evidence="2" id="KW-0433">Leucine-rich repeat</keyword>
<evidence type="ECO:0000256" key="6">
    <source>
        <dbReference type="ARBA" id="ARBA00047304"/>
    </source>
</evidence>
<dbReference type="Gene3D" id="3.80.10.10">
    <property type="entry name" value="Ribonuclease Inhibitor"/>
    <property type="match status" value="2"/>
</dbReference>
<dbReference type="OrthoDB" id="1357022at2759"/>
<feature type="region of interest" description="Disordered" evidence="7">
    <location>
        <begin position="908"/>
        <end position="936"/>
    </location>
</feature>
<dbReference type="InterPro" id="IPR045344">
    <property type="entry name" value="C-JID"/>
</dbReference>
<dbReference type="InterPro" id="IPR027417">
    <property type="entry name" value="P-loop_NTPase"/>
</dbReference>
<dbReference type="GO" id="GO:0007165">
    <property type="term" value="P:signal transduction"/>
    <property type="evidence" value="ECO:0007669"/>
    <property type="project" value="InterPro"/>
</dbReference>
<dbReference type="InterPro" id="IPR035897">
    <property type="entry name" value="Toll_tir_struct_dom_sf"/>
</dbReference>
<evidence type="ECO:0000256" key="5">
    <source>
        <dbReference type="ARBA" id="ARBA00023027"/>
    </source>
</evidence>
<evidence type="ECO:0000256" key="3">
    <source>
        <dbReference type="ARBA" id="ARBA00022737"/>
    </source>
</evidence>
<feature type="compositionally biased region" description="Acidic residues" evidence="7">
    <location>
        <begin position="914"/>
        <end position="936"/>
    </location>
</feature>
<dbReference type="Gene3D" id="3.40.50.10140">
    <property type="entry name" value="Toll/interleukin-1 receptor homology (TIR) domain"/>
    <property type="match status" value="1"/>
</dbReference>
<dbReference type="Proteomes" id="UP000245207">
    <property type="component" value="Unassembled WGS sequence"/>
</dbReference>
<dbReference type="GO" id="GO:0006952">
    <property type="term" value="P:defense response"/>
    <property type="evidence" value="ECO:0007669"/>
    <property type="project" value="InterPro"/>
</dbReference>
<dbReference type="SUPFAM" id="SSF52058">
    <property type="entry name" value="L domain-like"/>
    <property type="match status" value="1"/>
</dbReference>
<dbReference type="AlphaFoldDB" id="A0A2U1KQJ1"/>
<dbReference type="InterPro" id="IPR002182">
    <property type="entry name" value="NB-ARC"/>
</dbReference>
<dbReference type="PANTHER" id="PTHR11017">
    <property type="entry name" value="LEUCINE-RICH REPEAT-CONTAINING PROTEIN"/>
    <property type="match status" value="1"/>
</dbReference>
<name>A0A2U1KQJ1_ARTAN</name>
<evidence type="ECO:0000259" key="8">
    <source>
        <dbReference type="PROSITE" id="PS50104"/>
    </source>
</evidence>
<dbReference type="Gene3D" id="3.40.50.300">
    <property type="entry name" value="P-loop containing nucleotide triphosphate hydrolases"/>
    <property type="match status" value="1"/>
</dbReference>
<accession>A0A2U1KQJ1</accession>
<protein>
    <recommendedName>
        <fullName evidence="1">ADP-ribosyl cyclase/cyclic ADP-ribose hydrolase</fullName>
        <ecNumber evidence="1">3.2.2.6</ecNumber>
    </recommendedName>
</protein>
<feature type="domain" description="TIR" evidence="8">
    <location>
        <begin position="12"/>
        <end position="178"/>
    </location>
</feature>
<dbReference type="Pfam" id="PF20160">
    <property type="entry name" value="C-JID"/>
    <property type="match status" value="1"/>
</dbReference>
<keyword evidence="3" id="KW-0677">Repeat</keyword>
<evidence type="ECO:0000256" key="1">
    <source>
        <dbReference type="ARBA" id="ARBA00011982"/>
    </source>
</evidence>
<evidence type="ECO:0000256" key="2">
    <source>
        <dbReference type="ARBA" id="ARBA00022614"/>
    </source>
</evidence>
<dbReference type="PANTHER" id="PTHR11017:SF340">
    <property type="entry name" value="NB-ARC-RELATED"/>
    <property type="match status" value="1"/>
</dbReference>
<keyword evidence="5" id="KW-0520">NAD</keyword>
<dbReference type="PROSITE" id="PS50104">
    <property type="entry name" value="TIR"/>
    <property type="match status" value="1"/>
</dbReference>
<dbReference type="GO" id="GO:0061809">
    <property type="term" value="F:NAD+ nucleosidase activity, cyclic ADP-ribose generating"/>
    <property type="evidence" value="ECO:0007669"/>
    <property type="project" value="UniProtKB-EC"/>
</dbReference>
<dbReference type="Pfam" id="PF01582">
    <property type="entry name" value="TIR"/>
    <property type="match status" value="1"/>
</dbReference>
<dbReference type="Pfam" id="PF23282">
    <property type="entry name" value="WHD_ROQ1"/>
    <property type="match status" value="1"/>
</dbReference>
<evidence type="ECO:0000256" key="4">
    <source>
        <dbReference type="ARBA" id="ARBA00022801"/>
    </source>
</evidence>
<dbReference type="SUPFAM" id="SSF52540">
    <property type="entry name" value="P-loop containing nucleoside triphosphate hydrolases"/>
    <property type="match status" value="1"/>
</dbReference>
<dbReference type="EMBL" id="PKPP01015048">
    <property type="protein sequence ID" value="PWA39008.1"/>
    <property type="molecule type" value="Genomic_DNA"/>
</dbReference>
<dbReference type="SUPFAM" id="SSF52200">
    <property type="entry name" value="Toll/Interleukin receptor TIR domain"/>
    <property type="match status" value="1"/>
</dbReference>
<reference evidence="9 10" key="1">
    <citation type="journal article" date="2018" name="Mol. Plant">
        <title>The genome of Artemisia annua provides insight into the evolution of Asteraceae family and artemisinin biosynthesis.</title>
        <authorList>
            <person name="Shen Q."/>
            <person name="Zhang L."/>
            <person name="Liao Z."/>
            <person name="Wang S."/>
            <person name="Yan T."/>
            <person name="Shi P."/>
            <person name="Liu M."/>
            <person name="Fu X."/>
            <person name="Pan Q."/>
            <person name="Wang Y."/>
            <person name="Lv Z."/>
            <person name="Lu X."/>
            <person name="Zhang F."/>
            <person name="Jiang W."/>
            <person name="Ma Y."/>
            <person name="Chen M."/>
            <person name="Hao X."/>
            <person name="Li L."/>
            <person name="Tang Y."/>
            <person name="Lv G."/>
            <person name="Zhou Y."/>
            <person name="Sun X."/>
            <person name="Brodelius P.E."/>
            <person name="Rose J.K.C."/>
            <person name="Tang K."/>
        </authorList>
    </citation>
    <scope>NUCLEOTIDE SEQUENCE [LARGE SCALE GENOMIC DNA]</scope>
    <source>
        <strain evidence="10">cv. Huhao1</strain>
        <tissue evidence="9">Leaf</tissue>
    </source>
</reference>
<dbReference type="InterPro" id="IPR042197">
    <property type="entry name" value="Apaf_helical"/>
</dbReference>
<dbReference type="Gene3D" id="1.10.8.430">
    <property type="entry name" value="Helical domain of apoptotic protease-activating factors"/>
    <property type="match status" value="1"/>
</dbReference>
<gene>
    <name evidence="9" type="ORF">CTI12_AA577250</name>
</gene>
<dbReference type="Pfam" id="PF00931">
    <property type="entry name" value="NB-ARC"/>
    <property type="match status" value="1"/>
</dbReference>
<dbReference type="SMART" id="SM00255">
    <property type="entry name" value="TIR"/>
    <property type="match status" value="1"/>
</dbReference>
<sequence>MTSSSSSSSRSWKYDVFLSFRGEDTRKTFVDHLYKALEDRLVRTYKDDITLPRGESVGPALLEAIEESHIAVIVFSKNYADSSWCLDELVHIMKCREEMGLTVIPVFYDVDPSEVRYQKRKFGEAFSKQEMKNVTKAEFWRKALVDASNISGWEPKNVASGHEAAVIQNIVDAISDKLLSSNSDIDEELVGMRARVEQLISRLEVGTGGVRMVGIWGVGGGGKTTLATSVYMKIKDRFRGHCIVDNIREESSKHGRTTLQGKILSTLLKTQVVVQSEEEGKCLIKSRLCHSNVLILLDDVDDCKQLEALAGSHKWFGDGSRIIITTRDEHVLRTRKVDHISPVTLLSQNEGIRLFKKHAYNEEEPLKDYGILSLRVVSYADGLPLALKVLGSFLYDKDEKEWMSTLDRLKEIPESEIVEKLKISYDGLKTAEKELFLDIVCFFRGEYKDDAMEIFEACGFHPHIGIKVLIQKALITIDSLGSFDMHDLVQEMGHYIVREEHPNNPEKHSRLWKYEEIRNVCPGDTKMENDKTEGIYPYNTDDQPLIYLKMDPNIKKLRWLIVKESGSEAPDFLSNDLQYIDWYGYPASPFPDSFQPTNLAVLNMFGSLQKELWKGWKHHLPHLKVLRLRWMKELVSTPDFDGLPSLQILELDRCDKLEEIHPSLGNHKSLKYISVRCPDLKKFPRIDHMKKLENLHITSIHWNLEIPEIQSVMENLVKLFLSGSYRMQVFLSSVAIHCPNLISLAVNEYNGSNHLSKSNFNLSQLTVLVHLDLTGCIWLEKLPEFPPSIVILRANGCKRLTDVGDSIRNCKWLCQVSVIYGGILNDGDRLLQSMLQGKAIENHSMVLLLEGLQIPREFRPRLQAGYKCTLQLPENWCNDFCGFLMCAVVQVGLLVENPMITMKQVRGGSMGIDSQDDVDSEDSQDDVDSEDSQDDVDLEDFRDDKKTWVGYVSFGSLRHSVAWLDETHKAVSFFISTHRRCGGFGVSLVPRTSGSGPTDTSPPEYYHDRKRKKYDFKPEFEIEDDLTCTFRIPSTEYISRDG</sequence>
<dbReference type="GO" id="GO:0043531">
    <property type="term" value="F:ADP binding"/>
    <property type="evidence" value="ECO:0007669"/>
    <property type="project" value="InterPro"/>
</dbReference>
<evidence type="ECO:0000256" key="7">
    <source>
        <dbReference type="SAM" id="MobiDB-lite"/>
    </source>
</evidence>
<dbReference type="FunFam" id="3.40.50.10140:FF:000007">
    <property type="entry name" value="Disease resistance protein (TIR-NBS-LRR class)"/>
    <property type="match status" value="1"/>
</dbReference>
<organism evidence="9 10">
    <name type="scientific">Artemisia annua</name>
    <name type="common">Sweet wormwood</name>
    <dbReference type="NCBI Taxonomy" id="35608"/>
    <lineage>
        <taxon>Eukaryota</taxon>
        <taxon>Viridiplantae</taxon>
        <taxon>Streptophyta</taxon>
        <taxon>Embryophyta</taxon>
        <taxon>Tracheophyta</taxon>
        <taxon>Spermatophyta</taxon>
        <taxon>Magnoliopsida</taxon>
        <taxon>eudicotyledons</taxon>
        <taxon>Gunneridae</taxon>
        <taxon>Pentapetalae</taxon>
        <taxon>asterids</taxon>
        <taxon>campanulids</taxon>
        <taxon>Asterales</taxon>
        <taxon>Asteraceae</taxon>
        <taxon>Asteroideae</taxon>
        <taxon>Anthemideae</taxon>
        <taxon>Artemisiinae</taxon>
        <taxon>Artemisia</taxon>
    </lineage>
</organism>
<keyword evidence="9" id="KW-0675">Receptor</keyword>
<evidence type="ECO:0000313" key="10">
    <source>
        <dbReference type="Proteomes" id="UP000245207"/>
    </source>
</evidence>
<evidence type="ECO:0000313" key="9">
    <source>
        <dbReference type="EMBL" id="PWA39008.1"/>
    </source>
</evidence>
<dbReference type="InterPro" id="IPR000157">
    <property type="entry name" value="TIR_dom"/>
</dbReference>
<dbReference type="STRING" id="35608.A0A2U1KQJ1"/>
<comment type="caution">
    <text evidence="9">The sequence shown here is derived from an EMBL/GenBank/DDBJ whole genome shotgun (WGS) entry which is preliminary data.</text>
</comment>
<dbReference type="InterPro" id="IPR058192">
    <property type="entry name" value="WHD_ROQ1-like"/>
</dbReference>
<comment type="catalytic activity">
    <reaction evidence="6">
        <text>NAD(+) + H2O = ADP-D-ribose + nicotinamide + H(+)</text>
        <dbReference type="Rhea" id="RHEA:16301"/>
        <dbReference type="ChEBI" id="CHEBI:15377"/>
        <dbReference type="ChEBI" id="CHEBI:15378"/>
        <dbReference type="ChEBI" id="CHEBI:17154"/>
        <dbReference type="ChEBI" id="CHEBI:57540"/>
        <dbReference type="ChEBI" id="CHEBI:57967"/>
        <dbReference type="EC" id="3.2.2.6"/>
    </reaction>
    <physiologicalReaction direction="left-to-right" evidence="6">
        <dbReference type="Rhea" id="RHEA:16302"/>
    </physiologicalReaction>
</comment>
<proteinExistence type="predicted"/>
<dbReference type="EC" id="3.2.2.6" evidence="1"/>
<dbReference type="PRINTS" id="PR00364">
    <property type="entry name" value="DISEASERSIST"/>
</dbReference>